<evidence type="ECO:0000313" key="1">
    <source>
        <dbReference type="WBParaSite" id="MCU_003277-RB"/>
    </source>
</evidence>
<name>A0A5K3EX44_MESCO</name>
<proteinExistence type="predicted"/>
<sequence>NRTGFIDQPEASATRQAPSIRVHDAGHAAHHILLLSPYLPRMPLERIETQDWLRPGGPICLRPNPTPL</sequence>
<reference evidence="1" key="1">
    <citation type="submission" date="2019-11" db="UniProtKB">
        <authorList>
            <consortium name="WormBaseParasite"/>
        </authorList>
    </citation>
    <scope>IDENTIFICATION</scope>
</reference>
<dbReference type="AlphaFoldDB" id="A0A5K3EX44"/>
<organism evidence="1">
    <name type="scientific">Mesocestoides corti</name>
    <name type="common">Flatworm</name>
    <dbReference type="NCBI Taxonomy" id="53468"/>
    <lineage>
        <taxon>Eukaryota</taxon>
        <taxon>Metazoa</taxon>
        <taxon>Spiralia</taxon>
        <taxon>Lophotrochozoa</taxon>
        <taxon>Platyhelminthes</taxon>
        <taxon>Cestoda</taxon>
        <taxon>Eucestoda</taxon>
        <taxon>Cyclophyllidea</taxon>
        <taxon>Mesocestoididae</taxon>
        <taxon>Mesocestoides</taxon>
    </lineage>
</organism>
<protein>
    <submittedName>
        <fullName evidence="1">Valine--tRNA ligase</fullName>
    </submittedName>
</protein>
<accession>A0A5K3EX44</accession>
<dbReference type="WBParaSite" id="MCU_003277-RB">
    <property type="protein sequence ID" value="MCU_003277-RB"/>
    <property type="gene ID" value="MCU_003277"/>
</dbReference>